<dbReference type="AlphaFoldDB" id="A0AAD6TJG4"/>
<dbReference type="PANTHER" id="PTHR46041:SF2">
    <property type="entry name" value="MITOCHONDRIAL INNER MEMBRANE PROTEASE SUBUNIT 2"/>
    <property type="match status" value="1"/>
</dbReference>
<evidence type="ECO:0000313" key="14">
    <source>
        <dbReference type="EMBL" id="KAJ7047489.1"/>
    </source>
</evidence>
<evidence type="ECO:0000256" key="10">
    <source>
        <dbReference type="PIRSR" id="PIRSR600223-1"/>
    </source>
</evidence>
<dbReference type="EC" id="3.4.21.-" evidence="11"/>
<gene>
    <name evidence="14" type="ORF">C8F04DRAFT_1059034</name>
</gene>
<keyword evidence="12" id="KW-0732">Signal</keyword>
<dbReference type="GO" id="GO:0006465">
    <property type="term" value="P:signal peptide processing"/>
    <property type="evidence" value="ECO:0007669"/>
    <property type="project" value="InterPro"/>
</dbReference>
<keyword evidence="9" id="KW-0472">Membrane</keyword>
<dbReference type="GO" id="GO:0004252">
    <property type="term" value="F:serine-type endopeptidase activity"/>
    <property type="evidence" value="ECO:0007669"/>
    <property type="project" value="InterPro"/>
</dbReference>
<reference evidence="14" key="1">
    <citation type="submission" date="2023-03" db="EMBL/GenBank/DDBJ databases">
        <title>Massive genome expansion in bonnet fungi (Mycena s.s.) driven by repeated elements and novel gene families across ecological guilds.</title>
        <authorList>
            <consortium name="Lawrence Berkeley National Laboratory"/>
            <person name="Harder C.B."/>
            <person name="Miyauchi S."/>
            <person name="Viragh M."/>
            <person name="Kuo A."/>
            <person name="Thoen E."/>
            <person name="Andreopoulos B."/>
            <person name="Lu D."/>
            <person name="Skrede I."/>
            <person name="Drula E."/>
            <person name="Henrissat B."/>
            <person name="Morin E."/>
            <person name="Kohler A."/>
            <person name="Barry K."/>
            <person name="LaButti K."/>
            <person name="Morin E."/>
            <person name="Salamov A."/>
            <person name="Lipzen A."/>
            <person name="Mereny Z."/>
            <person name="Hegedus B."/>
            <person name="Baldrian P."/>
            <person name="Stursova M."/>
            <person name="Weitz H."/>
            <person name="Taylor A."/>
            <person name="Grigoriev I.V."/>
            <person name="Nagy L.G."/>
            <person name="Martin F."/>
            <person name="Kauserud H."/>
        </authorList>
    </citation>
    <scope>NUCLEOTIDE SEQUENCE</scope>
    <source>
        <strain evidence="14">CBHHK200</strain>
    </source>
</reference>
<dbReference type="Pfam" id="PF10502">
    <property type="entry name" value="Peptidase_S26"/>
    <property type="match status" value="1"/>
</dbReference>
<dbReference type="EMBL" id="JARJCM010000001">
    <property type="protein sequence ID" value="KAJ7047489.1"/>
    <property type="molecule type" value="Genomic_DNA"/>
</dbReference>
<dbReference type="Gene3D" id="2.10.109.10">
    <property type="entry name" value="Umud Fragment, subunit A"/>
    <property type="match status" value="1"/>
</dbReference>
<dbReference type="NCBIfam" id="TIGR02227">
    <property type="entry name" value="sigpep_I_bact"/>
    <property type="match status" value="1"/>
</dbReference>
<dbReference type="Proteomes" id="UP001218188">
    <property type="component" value="Unassembled WGS sequence"/>
</dbReference>
<feature type="chain" id="PRO_5042200933" description="Mitochondrial inner membrane protease subunit" evidence="12">
    <location>
        <begin position="32"/>
        <end position="175"/>
    </location>
</feature>
<evidence type="ECO:0000259" key="13">
    <source>
        <dbReference type="Pfam" id="PF10502"/>
    </source>
</evidence>
<comment type="caution">
    <text evidence="14">The sequence shown here is derived from an EMBL/GenBank/DDBJ whole genome shotgun (WGS) entry which is preliminary data.</text>
</comment>
<evidence type="ECO:0000256" key="12">
    <source>
        <dbReference type="SAM" id="SignalP"/>
    </source>
</evidence>
<evidence type="ECO:0000256" key="11">
    <source>
        <dbReference type="RuleBase" id="RU362041"/>
    </source>
</evidence>
<feature type="signal peptide" evidence="12">
    <location>
        <begin position="1"/>
        <end position="31"/>
    </location>
</feature>
<keyword evidence="3 11" id="KW-0645">Protease</keyword>
<keyword evidence="4" id="KW-0812">Transmembrane</keyword>
<evidence type="ECO:0000256" key="1">
    <source>
        <dbReference type="ARBA" id="ARBA00004434"/>
    </source>
</evidence>
<accession>A0AAD6TJG4</accession>
<organism evidence="14 15">
    <name type="scientific">Mycena alexandri</name>
    <dbReference type="NCBI Taxonomy" id="1745969"/>
    <lineage>
        <taxon>Eukaryota</taxon>
        <taxon>Fungi</taxon>
        <taxon>Dikarya</taxon>
        <taxon>Basidiomycota</taxon>
        <taxon>Agaricomycotina</taxon>
        <taxon>Agaricomycetes</taxon>
        <taxon>Agaricomycetidae</taxon>
        <taxon>Agaricales</taxon>
        <taxon>Marasmiineae</taxon>
        <taxon>Mycenaceae</taxon>
        <taxon>Mycena</taxon>
    </lineage>
</organism>
<keyword evidence="6 11" id="KW-0378">Hydrolase</keyword>
<evidence type="ECO:0000256" key="9">
    <source>
        <dbReference type="ARBA" id="ARBA00023136"/>
    </source>
</evidence>
<keyword evidence="15" id="KW-1185">Reference proteome</keyword>
<dbReference type="GO" id="GO:0042720">
    <property type="term" value="C:mitochondrial inner membrane peptidase complex"/>
    <property type="evidence" value="ECO:0007669"/>
    <property type="project" value="InterPro"/>
</dbReference>
<name>A0AAD6TJG4_9AGAR</name>
<dbReference type="GO" id="GO:0006627">
    <property type="term" value="P:protein processing involved in protein targeting to mitochondrion"/>
    <property type="evidence" value="ECO:0007669"/>
    <property type="project" value="InterPro"/>
</dbReference>
<dbReference type="InterPro" id="IPR036286">
    <property type="entry name" value="LexA/Signal_pep-like_sf"/>
</dbReference>
<protein>
    <recommendedName>
        <fullName evidence="11">Mitochondrial inner membrane protease subunit</fullName>
        <ecNumber evidence="11">3.4.21.-</ecNumber>
    </recommendedName>
</protein>
<evidence type="ECO:0000256" key="7">
    <source>
        <dbReference type="ARBA" id="ARBA00022989"/>
    </source>
</evidence>
<dbReference type="SUPFAM" id="SSF51306">
    <property type="entry name" value="LexA/Signal peptidase"/>
    <property type="match status" value="1"/>
</dbReference>
<feature type="active site" evidence="10">
    <location>
        <position position="33"/>
    </location>
</feature>
<evidence type="ECO:0000256" key="3">
    <source>
        <dbReference type="ARBA" id="ARBA00022670"/>
    </source>
</evidence>
<dbReference type="CDD" id="cd06530">
    <property type="entry name" value="S26_SPase_I"/>
    <property type="match status" value="1"/>
</dbReference>
<sequence length="175" mass="19648">MSAVKRACAALYWLPSLILLTDLYTLKQVSGRSMQPTLNPDSSLLWRDIAIFEGLLTHYYGRYRRGDIVAFKSPDNAKYQLVKRITAVEGDTVRTLPPYPDSEVVVPEGHIWVEGDAFHSQDSNLFGPVPLALVNSRLVYLIWPFRRFGSSTSPANRGVHPRVTPAGGKIKSRMF</sequence>
<keyword evidence="5 11" id="KW-0999">Mitochondrion inner membrane</keyword>
<feature type="active site" evidence="10">
    <location>
        <position position="83"/>
    </location>
</feature>
<evidence type="ECO:0000256" key="4">
    <source>
        <dbReference type="ARBA" id="ARBA00022692"/>
    </source>
</evidence>
<keyword evidence="8 11" id="KW-0496">Mitochondrion</keyword>
<evidence type="ECO:0000313" key="15">
    <source>
        <dbReference type="Proteomes" id="UP001218188"/>
    </source>
</evidence>
<keyword evidence="7" id="KW-1133">Transmembrane helix</keyword>
<dbReference type="InterPro" id="IPR037730">
    <property type="entry name" value="IMP2"/>
</dbReference>
<evidence type="ECO:0000256" key="6">
    <source>
        <dbReference type="ARBA" id="ARBA00022801"/>
    </source>
</evidence>
<dbReference type="InterPro" id="IPR000223">
    <property type="entry name" value="Pept_S26A_signal_pept_1"/>
</dbReference>
<dbReference type="PANTHER" id="PTHR46041">
    <property type="entry name" value="MITOCHONDRIAL INNER MEMBRANE PROTEASE SUBUNIT 2"/>
    <property type="match status" value="1"/>
</dbReference>
<comment type="subcellular location">
    <subcellularLocation>
        <location evidence="1">Mitochondrion inner membrane</location>
        <topology evidence="1">Single-pass membrane protein</topology>
    </subcellularLocation>
</comment>
<evidence type="ECO:0000256" key="5">
    <source>
        <dbReference type="ARBA" id="ARBA00022792"/>
    </source>
</evidence>
<feature type="domain" description="Peptidase S26" evidence="13">
    <location>
        <begin position="17"/>
        <end position="94"/>
    </location>
</feature>
<dbReference type="InterPro" id="IPR019533">
    <property type="entry name" value="Peptidase_S26"/>
</dbReference>
<evidence type="ECO:0000256" key="8">
    <source>
        <dbReference type="ARBA" id="ARBA00023128"/>
    </source>
</evidence>
<comment type="similarity">
    <text evidence="2">Belongs to the peptidase S26 family. IMP2 subfamily.</text>
</comment>
<proteinExistence type="inferred from homology"/>
<evidence type="ECO:0000256" key="2">
    <source>
        <dbReference type="ARBA" id="ARBA00007066"/>
    </source>
</evidence>
<dbReference type="PRINTS" id="PR00727">
    <property type="entry name" value="LEADERPTASE"/>
</dbReference>